<evidence type="ECO:0000256" key="17">
    <source>
        <dbReference type="SAM" id="MobiDB-lite"/>
    </source>
</evidence>
<dbReference type="Pfam" id="PF11799">
    <property type="entry name" value="IMS_C"/>
    <property type="match status" value="1"/>
</dbReference>
<dbReference type="GO" id="GO:0003887">
    <property type="term" value="F:DNA-directed DNA polymerase activity"/>
    <property type="evidence" value="ECO:0007669"/>
    <property type="project" value="UniProtKB-EC"/>
</dbReference>
<dbReference type="InterPro" id="IPR043502">
    <property type="entry name" value="DNA/RNA_pol_sf"/>
</dbReference>
<dbReference type="Pfam" id="PF21704">
    <property type="entry name" value="POLH-Rev1_HhH"/>
    <property type="match status" value="1"/>
</dbReference>
<gene>
    <name evidence="20" type="ORF">X801_02465</name>
</gene>
<evidence type="ECO:0000256" key="14">
    <source>
        <dbReference type="ARBA" id="ARBA00023242"/>
    </source>
</evidence>
<feature type="region of interest" description="Disordered" evidence="17">
    <location>
        <begin position="477"/>
        <end position="500"/>
    </location>
</feature>
<evidence type="ECO:0000256" key="11">
    <source>
        <dbReference type="ARBA" id="ARBA00022833"/>
    </source>
</evidence>
<dbReference type="SUPFAM" id="SSF100879">
    <property type="entry name" value="Lesion bypass DNA polymerase (Y-family), little finger domain"/>
    <property type="match status" value="1"/>
</dbReference>
<reference evidence="20 21" key="1">
    <citation type="submission" date="2015-03" db="EMBL/GenBank/DDBJ databases">
        <title>Draft genome of the nematode, Opisthorchis viverrini.</title>
        <authorList>
            <person name="Mitreva M."/>
        </authorList>
    </citation>
    <scope>NUCLEOTIDE SEQUENCE [LARGE SCALE GENOMIC DNA]</scope>
    <source>
        <strain evidence="20">Khon Kaen</strain>
    </source>
</reference>
<dbReference type="InterPro" id="IPR043128">
    <property type="entry name" value="Rev_trsase/Diguanyl_cyclase"/>
</dbReference>
<dbReference type="GO" id="GO:0006281">
    <property type="term" value="P:DNA repair"/>
    <property type="evidence" value="ECO:0007669"/>
    <property type="project" value="UniProtKB-KW"/>
</dbReference>
<evidence type="ECO:0000256" key="2">
    <source>
        <dbReference type="ARBA" id="ARBA00001946"/>
    </source>
</evidence>
<dbReference type="GO" id="GO:0003684">
    <property type="term" value="F:damaged DNA binding"/>
    <property type="evidence" value="ECO:0007669"/>
    <property type="project" value="InterPro"/>
</dbReference>
<keyword evidence="9" id="KW-0227">DNA damage</keyword>
<evidence type="ECO:0000256" key="8">
    <source>
        <dbReference type="ARBA" id="ARBA00022723"/>
    </source>
</evidence>
<proteinExistence type="inferred from homology"/>
<evidence type="ECO:0000256" key="4">
    <source>
        <dbReference type="ARBA" id="ARBA00010945"/>
    </source>
</evidence>
<dbReference type="PANTHER" id="PTHR45873:SF1">
    <property type="entry name" value="DNA POLYMERASE ETA"/>
    <property type="match status" value="1"/>
</dbReference>
<dbReference type="Pfam" id="PF18439">
    <property type="entry name" value="zf_UBZ"/>
    <property type="match status" value="1"/>
</dbReference>
<keyword evidence="21" id="KW-1185">Reference proteome</keyword>
<dbReference type="FunFam" id="3.40.1170.60:FF:000003">
    <property type="entry name" value="DNA polymerase eta"/>
    <property type="match status" value="1"/>
</dbReference>
<dbReference type="GO" id="GO:0009411">
    <property type="term" value="P:response to UV"/>
    <property type="evidence" value="ECO:0007669"/>
    <property type="project" value="UniProtKB-ARBA"/>
</dbReference>
<sequence length="690" mass="75649">MNRIVLLIDMDCFYVQVEQRSRPETLGKPCAVAQYNGETGGGIIAVSYEARAEGVKRGMWGKTAISVCPNLILFEVPEKRGKADLAKYRSASAEVFQCISEHFKDVERASIDEAYVDLTELVTSTVQQTDWTKSEAHQPNSESFVVIDSGSVLGASENGMCASLDRLDWVNYLQERFNDGLRYAVATELTHKLRQTILTRTGFRCSAGIAPNKTLAKLACSLNKPNKQSIVPPESSELLLRSTSIGKIRNLGGKLGAAITERFGIQTLGQLTEISLTQLTEVFGEKTAQWLYELCRGHDPDAVTPRSIAQSVGCSKNFVGRSILTSTQSIEYWLRCLSDELVERLVDDRRIHQRHATRLTLYVRAAEPVHLGTGNSSGSNSFSRVLPSAVLTEIRGTDPDVEAETFPVVHSDTDKILKMAAHRIAASALTVMEEVFGSGKQNDTWTPGITSIGLSAAKFCSNTTSADIRVLLQRKSDLKRRSDPPKAIESDFQSQGADARKTAIDPVRPAGSSFFKRLHAAEVSEPPPAPQEPKTLEPAKVDLPKPINDLPDDTPEQFQSKSPAFEIEADTDSMSSNHTESGAFFTAYTAGDWTVCEECGSRVSVWQIPEHSDFHIAQRVQNEWVRESAGSSASLSSFPRCSGTSKSGRGRTRVSKSALKNRGAVSFAEQQEFSRAVYNAYMCVKLGKAC</sequence>
<evidence type="ECO:0000313" key="20">
    <source>
        <dbReference type="EMBL" id="OON21636.1"/>
    </source>
</evidence>
<evidence type="ECO:0000313" key="21">
    <source>
        <dbReference type="Proteomes" id="UP000243686"/>
    </source>
</evidence>
<keyword evidence="7" id="KW-0548">Nucleotidyltransferase</keyword>
<name>A0A1S8X4P3_OPIVI</name>
<dbReference type="PROSITE" id="PS50173">
    <property type="entry name" value="UMUC"/>
    <property type="match status" value="1"/>
</dbReference>
<evidence type="ECO:0000256" key="15">
    <source>
        <dbReference type="ARBA" id="ARBA00044975"/>
    </source>
</evidence>
<comment type="cofactor">
    <cofactor evidence="2">
        <name>Mg(2+)</name>
        <dbReference type="ChEBI" id="CHEBI:18420"/>
    </cofactor>
</comment>
<accession>A0A1S8X4P3</accession>
<evidence type="ECO:0000256" key="16">
    <source>
        <dbReference type="ARBA" id="ARBA00049244"/>
    </source>
</evidence>
<evidence type="ECO:0000259" key="19">
    <source>
        <dbReference type="PROSITE" id="PS51907"/>
    </source>
</evidence>
<feature type="non-terminal residue" evidence="20">
    <location>
        <position position="690"/>
    </location>
</feature>
<dbReference type="InterPro" id="IPR001126">
    <property type="entry name" value="UmuC"/>
</dbReference>
<keyword evidence="13" id="KW-0234">DNA repair</keyword>
<comment type="cofactor">
    <cofactor evidence="1">
        <name>Mn(2+)</name>
        <dbReference type="ChEBI" id="CHEBI:29035"/>
    </cofactor>
</comment>
<evidence type="ECO:0000256" key="10">
    <source>
        <dbReference type="ARBA" id="ARBA00022771"/>
    </source>
</evidence>
<dbReference type="Gene3D" id="3.40.1170.60">
    <property type="match status" value="1"/>
</dbReference>
<dbReference type="Proteomes" id="UP000243686">
    <property type="component" value="Unassembled WGS sequence"/>
</dbReference>
<keyword evidence="6" id="KW-0808">Transferase</keyword>
<dbReference type="GO" id="GO:0005634">
    <property type="term" value="C:nucleus"/>
    <property type="evidence" value="ECO:0007669"/>
    <property type="project" value="UniProtKB-SubCell"/>
</dbReference>
<dbReference type="EMBL" id="KV892050">
    <property type="protein sequence ID" value="OON21636.1"/>
    <property type="molecule type" value="Genomic_DNA"/>
</dbReference>
<dbReference type="GO" id="GO:0005657">
    <property type="term" value="C:replication fork"/>
    <property type="evidence" value="ECO:0007669"/>
    <property type="project" value="TreeGrafter"/>
</dbReference>
<keyword evidence="8" id="KW-0479">Metal-binding</keyword>
<evidence type="ECO:0000256" key="12">
    <source>
        <dbReference type="ARBA" id="ARBA00022842"/>
    </source>
</evidence>
<keyword evidence="12" id="KW-0460">Magnesium</keyword>
<keyword evidence="11" id="KW-0862">Zinc</keyword>
<dbReference type="EC" id="2.7.7.7" evidence="5"/>
<evidence type="ECO:0000256" key="1">
    <source>
        <dbReference type="ARBA" id="ARBA00001936"/>
    </source>
</evidence>
<comment type="subcellular location">
    <subcellularLocation>
        <location evidence="3">Nucleus</location>
    </subcellularLocation>
</comment>
<dbReference type="InterPro" id="IPR052230">
    <property type="entry name" value="DNA_polymerase_eta"/>
</dbReference>
<dbReference type="GO" id="GO:0042276">
    <property type="term" value="P:error-prone translesion synthesis"/>
    <property type="evidence" value="ECO:0007669"/>
    <property type="project" value="TreeGrafter"/>
</dbReference>
<dbReference type="GO" id="GO:0008270">
    <property type="term" value="F:zinc ion binding"/>
    <property type="evidence" value="ECO:0007669"/>
    <property type="project" value="UniProtKB-KW"/>
</dbReference>
<evidence type="ECO:0000256" key="7">
    <source>
        <dbReference type="ARBA" id="ARBA00022695"/>
    </source>
</evidence>
<dbReference type="PIRSF" id="PIRSF036603">
    <property type="entry name" value="DPol_eta"/>
    <property type="match status" value="1"/>
</dbReference>
<evidence type="ECO:0000256" key="13">
    <source>
        <dbReference type="ARBA" id="ARBA00023204"/>
    </source>
</evidence>
<protein>
    <recommendedName>
        <fullName evidence="15">DNA polymerase eta</fullName>
        <ecNumber evidence="5">2.7.7.7</ecNumber>
    </recommendedName>
</protein>
<comment type="catalytic activity">
    <reaction evidence="16">
        <text>DNA(n) + a 2'-deoxyribonucleoside 5'-triphosphate = DNA(n+1) + diphosphate</text>
        <dbReference type="Rhea" id="RHEA:22508"/>
        <dbReference type="Rhea" id="RHEA-COMP:17339"/>
        <dbReference type="Rhea" id="RHEA-COMP:17340"/>
        <dbReference type="ChEBI" id="CHEBI:33019"/>
        <dbReference type="ChEBI" id="CHEBI:61560"/>
        <dbReference type="ChEBI" id="CHEBI:173112"/>
        <dbReference type="EC" id="2.7.7.7"/>
    </reaction>
</comment>
<dbReference type="InterPro" id="IPR017961">
    <property type="entry name" value="DNA_pol_Y-fam_little_finger"/>
</dbReference>
<comment type="similarity">
    <text evidence="4">Belongs to the DNA polymerase type-Y family.</text>
</comment>
<keyword evidence="14" id="KW-0539">Nucleus</keyword>
<feature type="compositionally biased region" description="Basic and acidic residues" evidence="17">
    <location>
        <begin position="477"/>
        <end position="489"/>
    </location>
</feature>
<dbReference type="Gene3D" id="1.10.150.20">
    <property type="entry name" value="5' to 3' exonuclease, C-terminal subdomain"/>
    <property type="match status" value="1"/>
</dbReference>
<dbReference type="PROSITE" id="PS51907">
    <property type="entry name" value="ZF_UBZ3"/>
    <property type="match status" value="1"/>
</dbReference>
<evidence type="ECO:0000256" key="3">
    <source>
        <dbReference type="ARBA" id="ARBA00004123"/>
    </source>
</evidence>
<dbReference type="InterPro" id="IPR041298">
    <property type="entry name" value="UBZ3"/>
</dbReference>
<feature type="region of interest" description="Disordered" evidence="17">
    <location>
        <begin position="633"/>
        <end position="656"/>
    </location>
</feature>
<evidence type="ECO:0000256" key="6">
    <source>
        <dbReference type="ARBA" id="ARBA00022679"/>
    </source>
</evidence>
<evidence type="ECO:0000259" key="18">
    <source>
        <dbReference type="PROSITE" id="PS50173"/>
    </source>
</evidence>
<dbReference type="FunFam" id="1.10.150.20:FF:000014">
    <property type="entry name" value="Polymerase (DNA directed), eta"/>
    <property type="match status" value="1"/>
</dbReference>
<dbReference type="GO" id="GO:0035861">
    <property type="term" value="C:site of double-strand break"/>
    <property type="evidence" value="ECO:0007669"/>
    <property type="project" value="TreeGrafter"/>
</dbReference>
<dbReference type="PANTHER" id="PTHR45873">
    <property type="entry name" value="DNA POLYMERASE ETA"/>
    <property type="match status" value="1"/>
</dbReference>
<feature type="domain" description="UBZ3-type" evidence="19">
    <location>
        <begin position="589"/>
        <end position="623"/>
    </location>
</feature>
<feature type="domain" description="UmuC" evidence="18">
    <location>
        <begin position="5"/>
        <end position="252"/>
    </location>
</feature>
<dbReference type="Pfam" id="PF00817">
    <property type="entry name" value="IMS"/>
    <property type="match status" value="1"/>
</dbReference>
<dbReference type="AlphaFoldDB" id="A0A1S8X4P3"/>
<dbReference type="InterPro" id="IPR036775">
    <property type="entry name" value="DNA_pol_Y-fam_lit_finger_sf"/>
</dbReference>
<dbReference type="Gene3D" id="3.30.70.270">
    <property type="match status" value="1"/>
</dbReference>
<dbReference type="Gene3D" id="3.30.1490.100">
    <property type="entry name" value="DNA polymerase, Y-family, little finger domain"/>
    <property type="match status" value="1"/>
</dbReference>
<organism evidence="20 21">
    <name type="scientific">Opisthorchis viverrini</name>
    <name type="common">Southeast Asian liver fluke</name>
    <dbReference type="NCBI Taxonomy" id="6198"/>
    <lineage>
        <taxon>Eukaryota</taxon>
        <taxon>Metazoa</taxon>
        <taxon>Spiralia</taxon>
        <taxon>Lophotrochozoa</taxon>
        <taxon>Platyhelminthes</taxon>
        <taxon>Trematoda</taxon>
        <taxon>Digenea</taxon>
        <taxon>Opisthorchiida</taxon>
        <taxon>Opisthorchiata</taxon>
        <taxon>Opisthorchiidae</taxon>
        <taxon>Opisthorchis</taxon>
    </lineage>
</organism>
<dbReference type="SUPFAM" id="SSF56672">
    <property type="entry name" value="DNA/RNA polymerases"/>
    <property type="match status" value="1"/>
</dbReference>
<feature type="region of interest" description="Disordered" evidence="17">
    <location>
        <begin position="523"/>
        <end position="542"/>
    </location>
</feature>
<evidence type="ECO:0000256" key="9">
    <source>
        <dbReference type="ARBA" id="ARBA00022763"/>
    </source>
</evidence>
<keyword evidence="10" id="KW-0863">Zinc-finger</keyword>
<evidence type="ECO:0000256" key="5">
    <source>
        <dbReference type="ARBA" id="ARBA00012417"/>
    </source>
</evidence>